<evidence type="ECO:0008006" key="4">
    <source>
        <dbReference type="Google" id="ProtNLM"/>
    </source>
</evidence>
<keyword evidence="3" id="KW-1185">Reference proteome</keyword>
<evidence type="ECO:0000256" key="1">
    <source>
        <dbReference type="SAM" id="MobiDB-lite"/>
    </source>
</evidence>
<proteinExistence type="predicted"/>
<dbReference type="EMBL" id="JABFAC010000004">
    <property type="protein sequence ID" value="MBA0611532.1"/>
    <property type="molecule type" value="Genomic_DNA"/>
</dbReference>
<comment type="caution">
    <text evidence="2">The sequence shown here is derived from an EMBL/GenBank/DDBJ whole genome shotgun (WGS) entry which is preliminary data.</text>
</comment>
<accession>A0A7J8RDS7</accession>
<reference evidence="2 3" key="1">
    <citation type="journal article" date="2019" name="Genome Biol. Evol.">
        <title>Insights into the evolution of the New World diploid cottons (Gossypium, subgenus Houzingenia) based on genome sequencing.</title>
        <authorList>
            <person name="Grover C.E."/>
            <person name="Arick M.A. 2nd"/>
            <person name="Thrash A."/>
            <person name="Conover J.L."/>
            <person name="Sanders W.S."/>
            <person name="Peterson D.G."/>
            <person name="Frelichowski J.E."/>
            <person name="Scheffler J.A."/>
            <person name="Scheffler B.E."/>
            <person name="Wendel J.F."/>
        </authorList>
    </citation>
    <scope>NUCLEOTIDE SEQUENCE [LARGE SCALE GENOMIC DNA]</scope>
    <source>
        <strain evidence="2">27</strain>
        <tissue evidence="2">Leaf</tissue>
    </source>
</reference>
<name>A0A7J8RDS7_GOSDV</name>
<feature type="region of interest" description="Disordered" evidence="1">
    <location>
        <begin position="104"/>
        <end position="151"/>
    </location>
</feature>
<evidence type="ECO:0000313" key="3">
    <source>
        <dbReference type="Proteomes" id="UP000593561"/>
    </source>
</evidence>
<evidence type="ECO:0000313" key="2">
    <source>
        <dbReference type="EMBL" id="MBA0611532.1"/>
    </source>
</evidence>
<dbReference type="Proteomes" id="UP000593561">
    <property type="component" value="Unassembled WGS sequence"/>
</dbReference>
<gene>
    <name evidence="2" type="ORF">Godav_012211</name>
</gene>
<sequence>MNWLKRNFGRLDEEFTKVQREQHARTYILIIIEGLLMSDKSQNLVHLRWLLKLVDFREANELSWGYEFLPTREAIVTPELACYLEYMSWFRVYGKSYLLTEKVRGRQSHTRRPRQMPRNPRRGSHDGAVKTGPLSTPIQQPTPITAPAPGQ</sequence>
<feature type="compositionally biased region" description="Basic residues" evidence="1">
    <location>
        <begin position="105"/>
        <end position="122"/>
    </location>
</feature>
<organism evidence="2 3">
    <name type="scientific">Gossypium davidsonii</name>
    <name type="common">Davidson's cotton</name>
    <name type="synonym">Gossypium klotzschianum subsp. davidsonii</name>
    <dbReference type="NCBI Taxonomy" id="34287"/>
    <lineage>
        <taxon>Eukaryota</taxon>
        <taxon>Viridiplantae</taxon>
        <taxon>Streptophyta</taxon>
        <taxon>Embryophyta</taxon>
        <taxon>Tracheophyta</taxon>
        <taxon>Spermatophyta</taxon>
        <taxon>Magnoliopsida</taxon>
        <taxon>eudicotyledons</taxon>
        <taxon>Gunneridae</taxon>
        <taxon>Pentapetalae</taxon>
        <taxon>rosids</taxon>
        <taxon>malvids</taxon>
        <taxon>Malvales</taxon>
        <taxon>Malvaceae</taxon>
        <taxon>Malvoideae</taxon>
        <taxon>Gossypium</taxon>
    </lineage>
</organism>
<protein>
    <recommendedName>
        <fullName evidence="4">Aminotransferase-like plant mobile domain-containing protein</fullName>
    </recommendedName>
</protein>
<dbReference type="AlphaFoldDB" id="A0A7J8RDS7"/>